<dbReference type="PROSITE" id="PS50893">
    <property type="entry name" value="ABC_TRANSPORTER_2"/>
    <property type="match status" value="2"/>
</dbReference>
<dbReference type="EMBL" id="JAAIKB010000004">
    <property type="protein sequence ID" value="NGM20968.1"/>
    <property type="molecule type" value="Genomic_DNA"/>
</dbReference>
<keyword evidence="4" id="KW-1003">Cell membrane</keyword>
<evidence type="ECO:0000256" key="4">
    <source>
        <dbReference type="ARBA" id="ARBA00022475"/>
    </source>
</evidence>
<dbReference type="Proteomes" id="UP000475385">
    <property type="component" value="Unassembled WGS sequence"/>
</dbReference>
<comment type="similarity">
    <text evidence="2">Belongs to the ABC transporter superfamily.</text>
</comment>
<accession>A0A6M1LKW9</accession>
<dbReference type="RefSeq" id="WP_164694852.1">
    <property type="nucleotide sequence ID" value="NZ_JAAIKB010000004.1"/>
</dbReference>
<dbReference type="AlphaFoldDB" id="A0A6M1LKW9"/>
<evidence type="ECO:0000313" key="10">
    <source>
        <dbReference type="Proteomes" id="UP000475385"/>
    </source>
</evidence>
<dbReference type="InterPro" id="IPR027417">
    <property type="entry name" value="P-loop_NTPase"/>
</dbReference>
<evidence type="ECO:0000256" key="3">
    <source>
        <dbReference type="ARBA" id="ARBA00022448"/>
    </source>
</evidence>
<gene>
    <name evidence="9" type="ORF">G3576_13170</name>
</gene>
<feature type="domain" description="ABC transporter" evidence="8">
    <location>
        <begin position="5"/>
        <end position="246"/>
    </location>
</feature>
<evidence type="ECO:0000256" key="2">
    <source>
        <dbReference type="ARBA" id="ARBA00005417"/>
    </source>
</evidence>
<dbReference type="PANTHER" id="PTHR43297:SF7">
    <property type="entry name" value="D,D-DIPEPTIDE TRANSPORT ATP-BINDING PROTEIN DDPD-RELATED"/>
    <property type="match status" value="1"/>
</dbReference>
<name>A0A6M1LKW9_9PROT</name>
<evidence type="ECO:0000256" key="5">
    <source>
        <dbReference type="ARBA" id="ARBA00022741"/>
    </source>
</evidence>
<keyword evidence="10" id="KW-1185">Reference proteome</keyword>
<dbReference type="Gene3D" id="3.40.50.300">
    <property type="entry name" value="P-loop containing nucleotide triphosphate hydrolases"/>
    <property type="match status" value="2"/>
</dbReference>
<dbReference type="InterPro" id="IPR003439">
    <property type="entry name" value="ABC_transporter-like_ATP-bd"/>
</dbReference>
<comment type="subcellular location">
    <subcellularLocation>
        <location evidence="1">Cell inner membrane</location>
        <topology evidence="1">Peripheral membrane protein</topology>
    </subcellularLocation>
</comment>
<proteinExistence type="inferred from homology"/>
<evidence type="ECO:0000256" key="1">
    <source>
        <dbReference type="ARBA" id="ARBA00004417"/>
    </source>
</evidence>
<dbReference type="SUPFAM" id="SSF52540">
    <property type="entry name" value="P-loop containing nucleoside triphosphate hydrolases"/>
    <property type="match status" value="2"/>
</dbReference>
<dbReference type="InterPro" id="IPR050388">
    <property type="entry name" value="ABC_Ni/Peptide_Import"/>
</dbReference>
<protein>
    <submittedName>
        <fullName evidence="9">ABC transporter ATP-binding protein</fullName>
    </submittedName>
</protein>
<dbReference type="InterPro" id="IPR017871">
    <property type="entry name" value="ABC_transporter-like_CS"/>
</dbReference>
<sequence>MTPSLTIEDLRVSAGGVALVRGVSIRVAPGVPLTIVGETGSGKTLVAEAAMGTLAPELVASGRVVLGDAASEAGDRAARRHLWGRGIAMLPQEPWLALDPTMRVLPQVAQGHRFVRGLSMAEATARAREDLAALGLSGAATRFPHQLSGGMAQRVAVAAARAGGAPLLLADEPTKGLDSDLRSAVVALLRGALLAGGSLLCITHDVAVARALGGEVMVMLDGEVVEHGPAETVLTAPSHAYTRRLLAAEPEAWANDAIPGAGEELLSATSLAAERGGRRLFEALDLAVGAGEWVAVTGPSGCGKTTLGNVLLGLLRPAAGQVRRRAGLARTRYQKLYQDPVATFAPRLDLRTALAEAAALHGVPWSQLAAMLARLRVPDALLDRRPDQVSGGELQRIAIARALLADPVFLFADEPTSRLDPITQQETMAALREVSRERGLAVLLVTHDQAMARKVAGRQIALRAA</sequence>
<dbReference type="Pfam" id="PF00005">
    <property type="entry name" value="ABC_tran"/>
    <property type="match status" value="2"/>
</dbReference>
<dbReference type="InterPro" id="IPR003593">
    <property type="entry name" value="AAA+_ATPase"/>
</dbReference>
<comment type="caution">
    <text evidence="9">The sequence shown here is derived from an EMBL/GenBank/DDBJ whole genome shotgun (WGS) entry which is preliminary data.</text>
</comment>
<keyword evidence="6 9" id="KW-0067">ATP-binding</keyword>
<evidence type="ECO:0000259" key="8">
    <source>
        <dbReference type="PROSITE" id="PS50893"/>
    </source>
</evidence>
<dbReference type="GO" id="GO:0016887">
    <property type="term" value="F:ATP hydrolysis activity"/>
    <property type="evidence" value="ECO:0007669"/>
    <property type="project" value="InterPro"/>
</dbReference>
<keyword evidence="7" id="KW-0472">Membrane</keyword>
<evidence type="ECO:0000256" key="7">
    <source>
        <dbReference type="ARBA" id="ARBA00023136"/>
    </source>
</evidence>
<dbReference type="SMART" id="SM00382">
    <property type="entry name" value="AAA"/>
    <property type="match status" value="2"/>
</dbReference>
<dbReference type="PROSITE" id="PS00211">
    <property type="entry name" value="ABC_TRANSPORTER_1"/>
    <property type="match status" value="1"/>
</dbReference>
<reference evidence="9 10" key="1">
    <citation type="submission" date="2020-02" db="EMBL/GenBank/DDBJ databases">
        <authorList>
            <person name="Kim H.M."/>
            <person name="Jeon C.O."/>
        </authorList>
    </citation>
    <scope>NUCLEOTIDE SEQUENCE [LARGE SCALE GENOMIC DNA]</scope>
    <source>
        <strain evidence="9 10">PeD5</strain>
    </source>
</reference>
<dbReference type="GO" id="GO:0005524">
    <property type="term" value="F:ATP binding"/>
    <property type="evidence" value="ECO:0007669"/>
    <property type="project" value="UniProtKB-KW"/>
</dbReference>
<evidence type="ECO:0000313" key="9">
    <source>
        <dbReference type="EMBL" id="NGM20968.1"/>
    </source>
</evidence>
<organism evidence="9 10">
    <name type="scientific">Falsiroseomonas algicola</name>
    <dbReference type="NCBI Taxonomy" id="2716930"/>
    <lineage>
        <taxon>Bacteria</taxon>
        <taxon>Pseudomonadati</taxon>
        <taxon>Pseudomonadota</taxon>
        <taxon>Alphaproteobacteria</taxon>
        <taxon>Acetobacterales</taxon>
        <taxon>Roseomonadaceae</taxon>
        <taxon>Falsiroseomonas</taxon>
    </lineage>
</organism>
<evidence type="ECO:0000256" key="6">
    <source>
        <dbReference type="ARBA" id="ARBA00022840"/>
    </source>
</evidence>
<feature type="domain" description="ABC transporter" evidence="8">
    <location>
        <begin position="266"/>
        <end position="465"/>
    </location>
</feature>
<keyword evidence="3" id="KW-0813">Transport</keyword>
<dbReference type="PANTHER" id="PTHR43297">
    <property type="entry name" value="OLIGOPEPTIDE TRANSPORT ATP-BINDING PROTEIN APPD"/>
    <property type="match status" value="1"/>
</dbReference>
<keyword evidence="5" id="KW-0547">Nucleotide-binding</keyword>
<reference evidence="9 10" key="2">
    <citation type="submission" date="2020-03" db="EMBL/GenBank/DDBJ databases">
        <title>Roseomonas stagni sp. nov., isolated from pond water in Japan.</title>
        <authorList>
            <person name="Furuhata K."/>
            <person name="Miyamoto H."/>
            <person name="Goto K."/>
        </authorList>
    </citation>
    <scope>NUCLEOTIDE SEQUENCE [LARGE SCALE GENOMIC DNA]</scope>
    <source>
        <strain evidence="9 10">PeD5</strain>
    </source>
</reference>
<dbReference type="GO" id="GO:0005886">
    <property type="term" value="C:plasma membrane"/>
    <property type="evidence" value="ECO:0007669"/>
    <property type="project" value="UniProtKB-SubCell"/>
</dbReference>